<name>A0ABS4IRQ6_9BACL</name>
<evidence type="ECO:0000259" key="1">
    <source>
        <dbReference type="PROSITE" id="PS51725"/>
    </source>
</evidence>
<keyword evidence="2" id="KW-0560">Oxidoreductase</keyword>
<feature type="domain" description="ABM" evidence="1">
    <location>
        <begin position="63"/>
        <end position="152"/>
    </location>
</feature>
<dbReference type="InterPro" id="IPR050404">
    <property type="entry name" value="Heme-degrading_MO"/>
</dbReference>
<dbReference type="Gene3D" id="3.30.70.100">
    <property type="match status" value="1"/>
</dbReference>
<protein>
    <submittedName>
        <fullName evidence="2">Heme-degrading monooxygenase HmoA</fullName>
    </submittedName>
</protein>
<comment type="caution">
    <text evidence="2">The sequence shown here is derived from an EMBL/GenBank/DDBJ whole genome shotgun (WGS) entry which is preliminary data.</text>
</comment>
<dbReference type="PROSITE" id="PS51725">
    <property type="entry name" value="ABM"/>
    <property type="match status" value="1"/>
</dbReference>
<evidence type="ECO:0000313" key="3">
    <source>
        <dbReference type="Proteomes" id="UP001519287"/>
    </source>
</evidence>
<gene>
    <name evidence="2" type="ORF">J2Z66_001856</name>
</gene>
<evidence type="ECO:0000313" key="2">
    <source>
        <dbReference type="EMBL" id="MBP1990258.1"/>
    </source>
</evidence>
<proteinExistence type="predicted"/>
<dbReference type="InterPro" id="IPR007138">
    <property type="entry name" value="ABM_dom"/>
</dbReference>
<sequence length="166" mass="18878">MYVYMLPSASFSSAWSALPYLKLANQEETLYIFENPTPIDVSPDDIHIYEAIDSTGTLTGGGYVVLNNIPVTEEGRAEFENRFQNRARMVEQEPGFIGIRVLRPLNGDTYVIMTIWSEESYFKKWQESQAYSHAHRKRGTSEGIDQQQPGIFPRPSFVTAYGVVLE</sequence>
<dbReference type="SUPFAM" id="SSF54909">
    <property type="entry name" value="Dimeric alpha+beta barrel"/>
    <property type="match status" value="1"/>
</dbReference>
<keyword evidence="2" id="KW-0503">Monooxygenase</keyword>
<dbReference type="RefSeq" id="WP_209971042.1">
    <property type="nucleotide sequence ID" value="NZ_JAGGLB010000004.1"/>
</dbReference>
<dbReference type="InterPro" id="IPR011008">
    <property type="entry name" value="Dimeric_a/b-barrel"/>
</dbReference>
<dbReference type="PANTHER" id="PTHR34474">
    <property type="entry name" value="SIGNAL TRANSDUCTION PROTEIN TRAP"/>
    <property type="match status" value="1"/>
</dbReference>
<keyword evidence="3" id="KW-1185">Reference proteome</keyword>
<accession>A0ABS4IRQ6</accession>
<organism evidence="2 3">
    <name type="scientific">Paenibacillus eucommiae</name>
    <dbReference type="NCBI Taxonomy" id="1355755"/>
    <lineage>
        <taxon>Bacteria</taxon>
        <taxon>Bacillati</taxon>
        <taxon>Bacillota</taxon>
        <taxon>Bacilli</taxon>
        <taxon>Bacillales</taxon>
        <taxon>Paenibacillaceae</taxon>
        <taxon>Paenibacillus</taxon>
    </lineage>
</organism>
<dbReference type="Pfam" id="PF03992">
    <property type="entry name" value="ABM"/>
    <property type="match status" value="1"/>
</dbReference>
<dbReference type="PANTHER" id="PTHR34474:SF2">
    <property type="entry name" value="SIGNAL TRANSDUCTION PROTEIN TRAP"/>
    <property type="match status" value="1"/>
</dbReference>
<dbReference type="EMBL" id="JAGGLB010000004">
    <property type="protein sequence ID" value="MBP1990258.1"/>
    <property type="molecule type" value="Genomic_DNA"/>
</dbReference>
<dbReference type="Proteomes" id="UP001519287">
    <property type="component" value="Unassembled WGS sequence"/>
</dbReference>
<reference evidence="2 3" key="1">
    <citation type="submission" date="2021-03" db="EMBL/GenBank/DDBJ databases">
        <title>Genomic Encyclopedia of Type Strains, Phase IV (KMG-IV): sequencing the most valuable type-strain genomes for metagenomic binning, comparative biology and taxonomic classification.</title>
        <authorList>
            <person name="Goeker M."/>
        </authorList>
    </citation>
    <scope>NUCLEOTIDE SEQUENCE [LARGE SCALE GENOMIC DNA]</scope>
    <source>
        <strain evidence="2 3">DSM 26048</strain>
    </source>
</reference>
<dbReference type="GO" id="GO:0004497">
    <property type="term" value="F:monooxygenase activity"/>
    <property type="evidence" value="ECO:0007669"/>
    <property type="project" value="UniProtKB-KW"/>
</dbReference>